<reference evidence="1" key="1">
    <citation type="submission" date="2022-11" db="EMBL/GenBank/DDBJ databases">
        <title>Centuries of genome instability and evolution in soft-shell clam transmissible cancer (bioRxiv).</title>
        <authorList>
            <person name="Hart S.F.M."/>
            <person name="Yonemitsu M.A."/>
            <person name="Giersch R.M."/>
            <person name="Beal B.F."/>
            <person name="Arriagada G."/>
            <person name="Davis B.W."/>
            <person name="Ostrander E.A."/>
            <person name="Goff S.P."/>
            <person name="Metzger M.J."/>
        </authorList>
    </citation>
    <scope>NUCLEOTIDE SEQUENCE</scope>
    <source>
        <strain evidence="1">MELC-2E11</strain>
        <tissue evidence="1">Siphon/mantle</tissue>
    </source>
</reference>
<name>A0ABY7G8H1_MYAAR</name>
<protein>
    <recommendedName>
        <fullName evidence="3">Secreted protein</fullName>
    </recommendedName>
</protein>
<sequence length="74" mass="8560">MSSPILVVANILPSFLLAPSQRTPSDPRLTAFLSVQIDEFKYLIQLKFVGHVRFLAWMHTNSKRKLCSEQRHHL</sequence>
<evidence type="ECO:0000313" key="1">
    <source>
        <dbReference type="EMBL" id="WAR29483.1"/>
    </source>
</evidence>
<dbReference type="Proteomes" id="UP001164746">
    <property type="component" value="Chromosome 16"/>
</dbReference>
<organism evidence="1 2">
    <name type="scientific">Mya arenaria</name>
    <name type="common">Soft-shell clam</name>
    <dbReference type="NCBI Taxonomy" id="6604"/>
    <lineage>
        <taxon>Eukaryota</taxon>
        <taxon>Metazoa</taxon>
        <taxon>Spiralia</taxon>
        <taxon>Lophotrochozoa</taxon>
        <taxon>Mollusca</taxon>
        <taxon>Bivalvia</taxon>
        <taxon>Autobranchia</taxon>
        <taxon>Heteroconchia</taxon>
        <taxon>Euheterodonta</taxon>
        <taxon>Imparidentia</taxon>
        <taxon>Neoheterodontei</taxon>
        <taxon>Myida</taxon>
        <taxon>Myoidea</taxon>
        <taxon>Myidae</taxon>
        <taxon>Mya</taxon>
    </lineage>
</organism>
<evidence type="ECO:0008006" key="3">
    <source>
        <dbReference type="Google" id="ProtNLM"/>
    </source>
</evidence>
<proteinExistence type="predicted"/>
<gene>
    <name evidence="1" type="ORF">MAR_003051</name>
</gene>
<keyword evidence="2" id="KW-1185">Reference proteome</keyword>
<accession>A0ABY7G8H1</accession>
<evidence type="ECO:0000313" key="2">
    <source>
        <dbReference type="Proteomes" id="UP001164746"/>
    </source>
</evidence>
<dbReference type="EMBL" id="CP111027">
    <property type="protein sequence ID" value="WAR29483.1"/>
    <property type="molecule type" value="Genomic_DNA"/>
</dbReference>